<feature type="transmembrane region" description="Helical" evidence="6">
    <location>
        <begin position="31"/>
        <end position="48"/>
    </location>
</feature>
<organism evidence="7 8">
    <name type="scientific">Hydrogenimonas thermophila</name>
    <dbReference type="NCBI Taxonomy" id="223786"/>
    <lineage>
        <taxon>Bacteria</taxon>
        <taxon>Pseudomonadati</taxon>
        <taxon>Campylobacterota</taxon>
        <taxon>Epsilonproteobacteria</taxon>
        <taxon>Campylobacterales</taxon>
        <taxon>Hydrogenimonadaceae</taxon>
        <taxon>Hydrogenimonas</taxon>
    </lineage>
</organism>
<dbReference type="EMBL" id="FOXB01000006">
    <property type="protein sequence ID" value="SFP09677.1"/>
    <property type="molecule type" value="Genomic_DNA"/>
</dbReference>
<sequence length="198" mass="21807">MTEIIWFDIVTLGVILIVGIKGIFNGLIKEIAGLLGIISGVFIASSYAEDFGMWIGSNIIKIDSQTALNMIGFLTLLTLIWLTFILAGILLSKLISISGMGIIDKLFGFIFAGGKIFVIVSAIVYALSNIEIIKKTTEKYVAESFMYPLYYETGKFIINIDPEKVKNEVNEIQKKAKKSVEKSAQTISNHLSSQKGLE</sequence>
<dbReference type="STRING" id="223786.SAMN05216234_10633"/>
<keyword evidence="8" id="KW-1185">Reference proteome</keyword>
<accession>A0A1I5MK47</accession>
<evidence type="ECO:0000256" key="5">
    <source>
        <dbReference type="SAM" id="MobiDB-lite"/>
    </source>
</evidence>
<comment type="subcellular location">
    <subcellularLocation>
        <location evidence="1">Membrane</location>
        <topology evidence="1">Multi-pass membrane protein</topology>
    </subcellularLocation>
</comment>
<evidence type="ECO:0000256" key="1">
    <source>
        <dbReference type="ARBA" id="ARBA00004141"/>
    </source>
</evidence>
<dbReference type="GO" id="GO:0009403">
    <property type="term" value="P:toxin biosynthetic process"/>
    <property type="evidence" value="ECO:0007669"/>
    <property type="project" value="InterPro"/>
</dbReference>
<feature type="region of interest" description="Disordered" evidence="5">
    <location>
        <begin position="179"/>
        <end position="198"/>
    </location>
</feature>
<evidence type="ECO:0000256" key="3">
    <source>
        <dbReference type="ARBA" id="ARBA00022989"/>
    </source>
</evidence>
<evidence type="ECO:0000256" key="6">
    <source>
        <dbReference type="SAM" id="Phobius"/>
    </source>
</evidence>
<keyword evidence="2 6" id="KW-0812">Transmembrane</keyword>
<dbReference type="InterPro" id="IPR003825">
    <property type="entry name" value="Colicin-V_CvpA"/>
</dbReference>
<evidence type="ECO:0000256" key="2">
    <source>
        <dbReference type="ARBA" id="ARBA00022692"/>
    </source>
</evidence>
<dbReference type="PANTHER" id="PTHR37306">
    <property type="entry name" value="COLICIN V PRODUCTION PROTEIN"/>
    <property type="match status" value="1"/>
</dbReference>
<dbReference type="Pfam" id="PF02674">
    <property type="entry name" value="Colicin_V"/>
    <property type="match status" value="1"/>
</dbReference>
<dbReference type="Proteomes" id="UP000199227">
    <property type="component" value="Unassembled WGS sequence"/>
</dbReference>
<name>A0A1I5MK47_9BACT</name>
<proteinExistence type="predicted"/>
<reference evidence="7 8" key="1">
    <citation type="submission" date="2016-10" db="EMBL/GenBank/DDBJ databases">
        <authorList>
            <person name="de Groot N.N."/>
        </authorList>
    </citation>
    <scope>NUCLEOTIDE SEQUENCE [LARGE SCALE GENOMIC DNA]</scope>
    <source>
        <strain evidence="7 8">EP1-55-1</strain>
    </source>
</reference>
<evidence type="ECO:0000313" key="7">
    <source>
        <dbReference type="EMBL" id="SFP09677.1"/>
    </source>
</evidence>
<keyword evidence="4 6" id="KW-0472">Membrane</keyword>
<gene>
    <name evidence="7" type="ORF">SAMN05216234_10633</name>
</gene>
<evidence type="ECO:0000256" key="4">
    <source>
        <dbReference type="ARBA" id="ARBA00023136"/>
    </source>
</evidence>
<feature type="transmembrane region" description="Helical" evidence="6">
    <location>
        <begin position="6"/>
        <end position="24"/>
    </location>
</feature>
<dbReference type="OrthoDB" id="5334123at2"/>
<evidence type="ECO:0000313" key="8">
    <source>
        <dbReference type="Proteomes" id="UP000199227"/>
    </source>
</evidence>
<protein>
    <submittedName>
        <fullName evidence="7">Membrane protein required for colicin V production</fullName>
    </submittedName>
</protein>
<feature type="compositionally biased region" description="Polar residues" evidence="5">
    <location>
        <begin position="182"/>
        <end position="198"/>
    </location>
</feature>
<feature type="transmembrane region" description="Helical" evidence="6">
    <location>
        <begin position="68"/>
        <end position="94"/>
    </location>
</feature>
<dbReference type="GO" id="GO:0016020">
    <property type="term" value="C:membrane"/>
    <property type="evidence" value="ECO:0007669"/>
    <property type="project" value="UniProtKB-SubCell"/>
</dbReference>
<feature type="transmembrane region" description="Helical" evidence="6">
    <location>
        <begin position="106"/>
        <end position="127"/>
    </location>
</feature>
<dbReference type="PANTHER" id="PTHR37306:SF1">
    <property type="entry name" value="COLICIN V PRODUCTION PROTEIN"/>
    <property type="match status" value="1"/>
</dbReference>
<dbReference type="AlphaFoldDB" id="A0A1I5MK47"/>
<keyword evidence="3 6" id="KW-1133">Transmembrane helix</keyword>
<dbReference type="RefSeq" id="WP_092911224.1">
    <property type="nucleotide sequence ID" value="NZ_CP136592.1"/>
</dbReference>